<accession>A0AAV9SJN6</accession>
<keyword evidence="3" id="KW-1185">Reference proteome</keyword>
<feature type="region of interest" description="Disordered" evidence="1">
    <location>
        <begin position="1"/>
        <end position="27"/>
    </location>
</feature>
<proteinExistence type="predicted"/>
<evidence type="ECO:0000313" key="3">
    <source>
        <dbReference type="Proteomes" id="UP001311232"/>
    </source>
</evidence>
<evidence type="ECO:0000313" key="2">
    <source>
        <dbReference type="EMBL" id="KAK5621492.1"/>
    </source>
</evidence>
<reference evidence="2 3" key="1">
    <citation type="submission" date="2021-06" db="EMBL/GenBank/DDBJ databases">
        <authorList>
            <person name="Palmer J.M."/>
        </authorList>
    </citation>
    <scope>NUCLEOTIDE SEQUENCE [LARGE SCALE GENOMIC DNA]</scope>
    <source>
        <strain evidence="2 3">MEX-2019</strain>
        <tissue evidence="2">Muscle</tissue>
    </source>
</reference>
<gene>
    <name evidence="2" type="ORF">CRENBAI_003994</name>
</gene>
<dbReference type="AlphaFoldDB" id="A0AAV9SJN6"/>
<protein>
    <submittedName>
        <fullName evidence="2">Uncharacterized protein</fullName>
    </submittedName>
</protein>
<evidence type="ECO:0000256" key="1">
    <source>
        <dbReference type="SAM" id="MobiDB-lite"/>
    </source>
</evidence>
<dbReference type="EMBL" id="JAHHUM010000302">
    <property type="protein sequence ID" value="KAK5621492.1"/>
    <property type="molecule type" value="Genomic_DNA"/>
</dbReference>
<sequence length="123" mass="13701">MQPVACRVQHAAGPQHHNMSPLDPRRQTQTLHVSCASGASEITGEAPRNSLKADRFQQETGVEIPLLFTHTIRKKTTVALLFLMKIRFPSALPVPPPLSSLSSAHLCRHDNSRVHVVRQLFPR</sequence>
<organism evidence="2 3">
    <name type="scientific">Crenichthys baileyi</name>
    <name type="common">White River springfish</name>
    <dbReference type="NCBI Taxonomy" id="28760"/>
    <lineage>
        <taxon>Eukaryota</taxon>
        <taxon>Metazoa</taxon>
        <taxon>Chordata</taxon>
        <taxon>Craniata</taxon>
        <taxon>Vertebrata</taxon>
        <taxon>Euteleostomi</taxon>
        <taxon>Actinopterygii</taxon>
        <taxon>Neopterygii</taxon>
        <taxon>Teleostei</taxon>
        <taxon>Neoteleostei</taxon>
        <taxon>Acanthomorphata</taxon>
        <taxon>Ovalentaria</taxon>
        <taxon>Atherinomorphae</taxon>
        <taxon>Cyprinodontiformes</taxon>
        <taxon>Goodeidae</taxon>
        <taxon>Crenichthys</taxon>
    </lineage>
</organism>
<name>A0AAV9SJN6_9TELE</name>
<comment type="caution">
    <text evidence="2">The sequence shown here is derived from an EMBL/GenBank/DDBJ whole genome shotgun (WGS) entry which is preliminary data.</text>
</comment>
<dbReference type="Proteomes" id="UP001311232">
    <property type="component" value="Unassembled WGS sequence"/>
</dbReference>